<proteinExistence type="inferred from homology"/>
<accession>B4JJ36</accession>
<dbReference type="InterPro" id="IPR022700">
    <property type="entry name" value="CLIP"/>
</dbReference>
<dbReference type="Pfam" id="PF00089">
    <property type="entry name" value="Trypsin"/>
    <property type="match status" value="1"/>
</dbReference>
<evidence type="ECO:0000256" key="3">
    <source>
        <dbReference type="ARBA" id="ARBA00022670"/>
    </source>
</evidence>
<keyword evidence="8" id="KW-1015">Disulfide bond</keyword>
<sequence>MTRMRASLTTGSLLLCVLLLGKLSNIEAFEEGDACMVKENLPGVCKISSKCEPVLDDYFKTGVLTIDDVPSCGLGPHEEIICCPIAECCGSKTRPSQVQSTKARTTTTTARTVTTTRRTTTVAGRSRNLESDGRVENSDLDVESNYFGIEEMLNIQQNQKPQQPQRQHQQQSPNPKTHEDIQQRPSSSSDIASLSAGDLIHLVNDRLRQQGMKIVPAEQGTEVQLVRERIIPTTMPNFDLDPWAPFRFQKPPTNKTVSNELGNGNAVVFGPETTTLPTNRVFVPDGERPAKRGYCVAELISYITISEDIERTNFLASTDSNIRSPPSHADDVIPHFDVLRHDHPTDNTSLANQLKKDVRILCWVMTNPNNHKLKARHVKRTWGKRCNILLFMSSEADDELPTVKLDVGEGRENLWRKAVIENIKAFVAQRYMSGGVGYVLSCEALRRLVVEGNPISETVINEDIEIGKCMENLNVTAGDSRDINGQGPCHQFQKSKERNGQPLSPHILGGTEVELGTYPHMAAIAFSVVDKIVFSCGGTLISSRHVLTAAHCVSKDLPLYVRLGAVNISGDLDHQDINVTSNVVLHPDYVSSTKYNDIAVLELAKEVTLDVNVSPACLAFDSADPPETAQLYVAGWGIMNLKTKSTSMKLMRAPLNTVPLKECNDSYAKQPSTMRHLPQGVIDSLLCAADTKNSTADACQGDSGGPLILEEDFLNNKYSILGIVNSGVGCVTKTPGLYTRVASYVDWIEQVVWPNNVV</sequence>
<dbReference type="Gene3D" id="2.40.10.10">
    <property type="entry name" value="Trypsin-like serine proteases"/>
    <property type="match status" value="1"/>
</dbReference>
<gene>
    <name evidence="15" type="primary">Dgri\GH12343</name>
    <name evidence="15" type="ORF">Dgri_GH12343</name>
</gene>
<dbReference type="OrthoDB" id="6357057at2759"/>
<dbReference type="eggNOG" id="KOG2246">
    <property type="taxonomic scope" value="Eukaryota"/>
</dbReference>
<feature type="compositionally biased region" description="Low complexity" evidence="11">
    <location>
        <begin position="157"/>
        <end position="175"/>
    </location>
</feature>
<dbReference type="SUPFAM" id="SSF50494">
    <property type="entry name" value="Trypsin-like serine proteases"/>
    <property type="match status" value="1"/>
</dbReference>
<reference evidence="15 16" key="1">
    <citation type="journal article" date="2007" name="Nature">
        <title>Evolution of genes and genomes on the Drosophila phylogeny.</title>
        <authorList>
            <consortium name="Drosophila 12 Genomes Consortium"/>
            <person name="Clark A.G."/>
            <person name="Eisen M.B."/>
            <person name="Smith D.R."/>
            <person name="Bergman C.M."/>
            <person name="Oliver B."/>
            <person name="Markow T.A."/>
            <person name="Kaufman T.C."/>
            <person name="Kellis M."/>
            <person name="Gelbart W."/>
            <person name="Iyer V.N."/>
            <person name="Pollard D.A."/>
            <person name="Sackton T.B."/>
            <person name="Larracuente A.M."/>
            <person name="Singh N.D."/>
            <person name="Abad J.P."/>
            <person name="Abt D.N."/>
            <person name="Adryan B."/>
            <person name="Aguade M."/>
            <person name="Akashi H."/>
            <person name="Anderson W.W."/>
            <person name="Aquadro C.F."/>
            <person name="Ardell D.H."/>
            <person name="Arguello R."/>
            <person name="Artieri C.G."/>
            <person name="Barbash D.A."/>
            <person name="Barker D."/>
            <person name="Barsanti P."/>
            <person name="Batterham P."/>
            <person name="Batzoglou S."/>
            <person name="Begun D."/>
            <person name="Bhutkar A."/>
            <person name="Blanco E."/>
            <person name="Bosak S.A."/>
            <person name="Bradley R.K."/>
            <person name="Brand A.D."/>
            <person name="Brent M.R."/>
            <person name="Brooks A.N."/>
            <person name="Brown R.H."/>
            <person name="Butlin R.K."/>
            <person name="Caggese C."/>
            <person name="Calvi B.R."/>
            <person name="Bernardo de Carvalho A."/>
            <person name="Caspi A."/>
            <person name="Castrezana S."/>
            <person name="Celniker S.E."/>
            <person name="Chang J.L."/>
            <person name="Chapple C."/>
            <person name="Chatterji S."/>
            <person name="Chinwalla A."/>
            <person name="Civetta A."/>
            <person name="Clifton S.W."/>
            <person name="Comeron J.M."/>
            <person name="Costello J.C."/>
            <person name="Coyne J.A."/>
            <person name="Daub J."/>
            <person name="David R.G."/>
            <person name="Delcher A.L."/>
            <person name="Delehaunty K."/>
            <person name="Do C.B."/>
            <person name="Ebling H."/>
            <person name="Edwards K."/>
            <person name="Eickbush T."/>
            <person name="Evans J.D."/>
            <person name="Filipski A."/>
            <person name="Findeiss S."/>
            <person name="Freyhult E."/>
            <person name="Fulton L."/>
            <person name="Fulton R."/>
            <person name="Garcia A.C."/>
            <person name="Gardiner A."/>
            <person name="Garfield D.A."/>
            <person name="Garvin B.E."/>
            <person name="Gibson G."/>
            <person name="Gilbert D."/>
            <person name="Gnerre S."/>
            <person name="Godfrey J."/>
            <person name="Good R."/>
            <person name="Gotea V."/>
            <person name="Gravely B."/>
            <person name="Greenberg A.J."/>
            <person name="Griffiths-Jones S."/>
            <person name="Gross S."/>
            <person name="Guigo R."/>
            <person name="Gustafson E.A."/>
            <person name="Haerty W."/>
            <person name="Hahn M.W."/>
            <person name="Halligan D.L."/>
            <person name="Halpern A.L."/>
            <person name="Halter G.M."/>
            <person name="Han M.V."/>
            <person name="Heger A."/>
            <person name="Hillier L."/>
            <person name="Hinrichs A.S."/>
            <person name="Holmes I."/>
            <person name="Hoskins R.A."/>
            <person name="Hubisz M.J."/>
            <person name="Hultmark D."/>
            <person name="Huntley M.A."/>
            <person name="Jaffe D.B."/>
            <person name="Jagadeeshan S."/>
            <person name="Jeck W.R."/>
            <person name="Johnson J."/>
            <person name="Jones C.D."/>
            <person name="Jordan W.C."/>
            <person name="Karpen G.H."/>
            <person name="Kataoka E."/>
            <person name="Keightley P.D."/>
            <person name="Kheradpour P."/>
            <person name="Kirkness E.F."/>
            <person name="Koerich L.B."/>
            <person name="Kristiansen K."/>
            <person name="Kudrna D."/>
            <person name="Kulathinal R.J."/>
            <person name="Kumar S."/>
            <person name="Kwok R."/>
            <person name="Lander E."/>
            <person name="Langley C.H."/>
            <person name="Lapoint R."/>
            <person name="Lazzaro B.P."/>
            <person name="Lee S.J."/>
            <person name="Levesque L."/>
            <person name="Li R."/>
            <person name="Lin C.F."/>
            <person name="Lin M.F."/>
            <person name="Lindblad-Toh K."/>
            <person name="Llopart A."/>
            <person name="Long M."/>
            <person name="Low L."/>
            <person name="Lozovsky E."/>
            <person name="Lu J."/>
            <person name="Luo M."/>
            <person name="Machado C.A."/>
            <person name="Makalowski W."/>
            <person name="Marzo M."/>
            <person name="Matsuda M."/>
            <person name="Matzkin L."/>
            <person name="McAllister B."/>
            <person name="McBride C.S."/>
            <person name="McKernan B."/>
            <person name="McKernan K."/>
            <person name="Mendez-Lago M."/>
            <person name="Minx P."/>
            <person name="Mollenhauer M.U."/>
            <person name="Montooth K."/>
            <person name="Mount S.M."/>
            <person name="Mu X."/>
            <person name="Myers E."/>
            <person name="Negre B."/>
            <person name="Newfeld S."/>
            <person name="Nielsen R."/>
            <person name="Noor M.A."/>
            <person name="O'Grady P."/>
            <person name="Pachter L."/>
            <person name="Papaceit M."/>
            <person name="Parisi M.J."/>
            <person name="Parisi M."/>
            <person name="Parts L."/>
            <person name="Pedersen J.S."/>
            <person name="Pesole G."/>
            <person name="Phillippy A.M."/>
            <person name="Ponting C.P."/>
            <person name="Pop M."/>
            <person name="Porcelli D."/>
            <person name="Powell J.R."/>
            <person name="Prohaska S."/>
            <person name="Pruitt K."/>
            <person name="Puig M."/>
            <person name="Quesneville H."/>
            <person name="Ram K.R."/>
            <person name="Rand D."/>
            <person name="Rasmussen M.D."/>
            <person name="Reed L.K."/>
            <person name="Reenan R."/>
            <person name="Reily A."/>
            <person name="Remington K.A."/>
            <person name="Rieger T.T."/>
            <person name="Ritchie M.G."/>
            <person name="Robin C."/>
            <person name="Rogers Y.H."/>
            <person name="Rohde C."/>
            <person name="Rozas J."/>
            <person name="Rubenfield M.J."/>
            <person name="Ruiz A."/>
            <person name="Russo S."/>
            <person name="Salzberg S.L."/>
            <person name="Sanchez-Gracia A."/>
            <person name="Saranga D.J."/>
            <person name="Sato H."/>
            <person name="Schaeffer S.W."/>
            <person name="Schatz M.C."/>
            <person name="Schlenke T."/>
            <person name="Schwartz R."/>
            <person name="Segarra C."/>
            <person name="Singh R.S."/>
            <person name="Sirot L."/>
            <person name="Sirota M."/>
            <person name="Sisneros N.B."/>
            <person name="Smith C.D."/>
            <person name="Smith T.F."/>
            <person name="Spieth J."/>
            <person name="Stage D.E."/>
            <person name="Stark A."/>
            <person name="Stephan W."/>
            <person name="Strausberg R.L."/>
            <person name="Strempel S."/>
            <person name="Sturgill D."/>
            <person name="Sutton G."/>
            <person name="Sutton G.G."/>
            <person name="Tao W."/>
            <person name="Teichmann S."/>
            <person name="Tobari Y.N."/>
            <person name="Tomimura Y."/>
            <person name="Tsolas J.M."/>
            <person name="Valente V.L."/>
            <person name="Venter E."/>
            <person name="Venter J.C."/>
            <person name="Vicario S."/>
            <person name="Vieira F.G."/>
            <person name="Vilella A.J."/>
            <person name="Villasante A."/>
            <person name="Walenz B."/>
            <person name="Wang J."/>
            <person name="Wasserman M."/>
            <person name="Watts T."/>
            <person name="Wilson D."/>
            <person name="Wilson R.K."/>
            <person name="Wing R.A."/>
            <person name="Wolfner M.F."/>
            <person name="Wong A."/>
            <person name="Wong G.K."/>
            <person name="Wu C.I."/>
            <person name="Wu G."/>
            <person name="Yamamoto D."/>
            <person name="Yang H.P."/>
            <person name="Yang S.P."/>
            <person name="Yorke J.A."/>
            <person name="Yoshida K."/>
            <person name="Zdobnov E."/>
            <person name="Zhang P."/>
            <person name="Zhang Y."/>
            <person name="Zimin A.V."/>
            <person name="Baldwin J."/>
            <person name="Abdouelleil A."/>
            <person name="Abdulkadir J."/>
            <person name="Abebe A."/>
            <person name="Abera B."/>
            <person name="Abreu J."/>
            <person name="Acer S.C."/>
            <person name="Aftuck L."/>
            <person name="Alexander A."/>
            <person name="An P."/>
            <person name="Anderson E."/>
            <person name="Anderson S."/>
            <person name="Arachi H."/>
            <person name="Azer M."/>
            <person name="Bachantsang P."/>
            <person name="Barry A."/>
            <person name="Bayul T."/>
            <person name="Berlin A."/>
            <person name="Bessette D."/>
            <person name="Bloom T."/>
            <person name="Blye J."/>
            <person name="Boguslavskiy L."/>
            <person name="Bonnet C."/>
            <person name="Boukhgalter B."/>
            <person name="Bourzgui I."/>
            <person name="Brown A."/>
            <person name="Cahill P."/>
            <person name="Channer S."/>
            <person name="Cheshatsang Y."/>
            <person name="Chuda L."/>
            <person name="Citroen M."/>
            <person name="Collymore A."/>
            <person name="Cooke P."/>
            <person name="Costello M."/>
            <person name="D'Aco K."/>
            <person name="Daza R."/>
            <person name="De Haan G."/>
            <person name="DeGray S."/>
            <person name="DeMaso C."/>
            <person name="Dhargay N."/>
            <person name="Dooley K."/>
            <person name="Dooley E."/>
            <person name="Doricent M."/>
            <person name="Dorje P."/>
            <person name="Dorjee K."/>
            <person name="Dupes A."/>
            <person name="Elong R."/>
            <person name="Falk J."/>
            <person name="Farina A."/>
            <person name="Faro S."/>
            <person name="Ferguson D."/>
            <person name="Fisher S."/>
            <person name="Foley C.D."/>
            <person name="Franke A."/>
            <person name="Friedrich D."/>
            <person name="Gadbois L."/>
            <person name="Gearin G."/>
            <person name="Gearin C.R."/>
            <person name="Giannoukos G."/>
            <person name="Goode T."/>
            <person name="Graham J."/>
            <person name="Grandbois E."/>
            <person name="Grewal S."/>
            <person name="Gyaltsen K."/>
            <person name="Hafez N."/>
            <person name="Hagos B."/>
            <person name="Hall J."/>
            <person name="Henson C."/>
            <person name="Hollinger A."/>
            <person name="Honan T."/>
            <person name="Huard M.D."/>
            <person name="Hughes L."/>
            <person name="Hurhula B."/>
            <person name="Husby M.E."/>
            <person name="Kamat A."/>
            <person name="Kanga B."/>
            <person name="Kashin S."/>
            <person name="Khazanovich D."/>
            <person name="Kisner P."/>
            <person name="Lance K."/>
            <person name="Lara M."/>
            <person name="Lee W."/>
            <person name="Lennon N."/>
            <person name="Letendre F."/>
            <person name="LeVine R."/>
            <person name="Lipovsky A."/>
            <person name="Liu X."/>
            <person name="Liu J."/>
            <person name="Liu S."/>
            <person name="Lokyitsang T."/>
            <person name="Lokyitsang Y."/>
            <person name="Lubonja R."/>
            <person name="Lui A."/>
            <person name="MacDonald P."/>
            <person name="Magnisalis V."/>
            <person name="Maru K."/>
            <person name="Matthews C."/>
            <person name="McCusker W."/>
            <person name="McDonough S."/>
            <person name="Mehta T."/>
            <person name="Meldrim J."/>
            <person name="Meneus L."/>
            <person name="Mihai O."/>
            <person name="Mihalev A."/>
            <person name="Mihova T."/>
            <person name="Mittelman R."/>
            <person name="Mlenga V."/>
            <person name="Montmayeur A."/>
            <person name="Mulrain L."/>
            <person name="Navidi A."/>
            <person name="Naylor J."/>
            <person name="Negash T."/>
            <person name="Nguyen T."/>
            <person name="Nguyen N."/>
            <person name="Nicol R."/>
            <person name="Norbu C."/>
            <person name="Norbu N."/>
            <person name="Novod N."/>
            <person name="O'Neill B."/>
            <person name="Osman S."/>
            <person name="Markiewicz E."/>
            <person name="Oyono O.L."/>
            <person name="Patti C."/>
            <person name="Phunkhang P."/>
            <person name="Pierre F."/>
            <person name="Priest M."/>
            <person name="Raghuraman S."/>
            <person name="Rege F."/>
            <person name="Reyes R."/>
            <person name="Rise C."/>
            <person name="Rogov P."/>
            <person name="Ross K."/>
            <person name="Ryan E."/>
            <person name="Settipalli S."/>
            <person name="Shea T."/>
            <person name="Sherpa N."/>
            <person name="Shi L."/>
            <person name="Shih D."/>
            <person name="Sparrow T."/>
            <person name="Spaulding J."/>
            <person name="Stalker J."/>
            <person name="Stange-Thomann N."/>
            <person name="Stavropoulos S."/>
            <person name="Stone C."/>
            <person name="Strader C."/>
            <person name="Tesfaye S."/>
            <person name="Thomson T."/>
            <person name="Thoulutsang Y."/>
            <person name="Thoulutsang D."/>
            <person name="Topham K."/>
            <person name="Topping I."/>
            <person name="Tsamla T."/>
            <person name="Vassiliev H."/>
            <person name="Vo A."/>
            <person name="Wangchuk T."/>
            <person name="Wangdi T."/>
            <person name="Weiand M."/>
            <person name="Wilkinson J."/>
            <person name="Wilson A."/>
            <person name="Yadav S."/>
            <person name="Young G."/>
            <person name="Yu Q."/>
            <person name="Zembek L."/>
            <person name="Zhong D."/>
            <person name="Zimmer A."/>
            <person name="Zwirko Z."/>
            <person name="Jaffe D.B."/>
            <person name="Alvarez P."/>
            <person name="Brockman W."/>
            <person name="Butler J."/>
            <person name="Chin C."/>
            <person name="Gnerre S."/>
            <person name="Grabherr M."/>
            <person name="Kleber M."/>
            <person name="Mauceli E."/>
            <person name="MacCallum I."/>
        </authorList>
    </citation>
    <scope>NUCLEOTIDE SEQUENCE [LARGE SCALE GENOMIC DNA]</scope>
    <source>
        <strain evidence="16">Tucson 15287-2541.00</strain>
    </source>
</reference>
<dbReference type="FunFam" id="2.40.10.10:FF:000146">
    <property type="entry name" value="Serine protease 53"/>
    <property type="match status" value="1"/>
</dbReference>
<evidence type="ECO:0000256" key="11">
    <source>
        <dbReference type="SAM" id="MobiDB-lite"/>
    </source>
</evidence>
<dbReference type="GO" id="GO:0005576">
    <property type="term" value="C:extracellular region"/>
    <property type="evidence" value="ECO:0007669"/>
    <property type="project" value="UniProtKB-SubCell"/>
</dbReference>
<evidence type="ECO:0000256" key="1">
    <source>
        <dbReference type="ARBA" id="ARBA00004613"/>
    </source>
</evidence>
<dbReference type="GO" id="GO:0004252">
    <property type="term" value="F:serine-type endopeptidase activity"/>
    <property type="evidence" value="ECO:0007669"/>
    <property type="project" value="InterPro"/>
</dbReference>
<dbReference type="AlphaFoldDB" id="B4JJ36"/>
<evidence type="ECO:0000259" key="14">
    <source>
        <dbReference type="PROSITE" id="PS51888"/>
    </source>
</evidence>
<dbReference type="InterPro" id="IPR001314">
    <property type="entry name" value="Peptidase_S1A"/>
</dbReference>
<dbReference type="InterPro" id="IPR001254">
    <property type="entry name" value="Trypsin_dom"/>
</dbReference>
<keyword evidence="5 10" id="KW-0378">Hydrolase</keyword>
<evidence type="ECO:0000256" key="6">
    <source>
        <dbReference type="ARBA" id="ARBA00022825"/>
    </source>
</evidence>
<dbReference type="SMART" id="SM00020">
    <property type="entry name" value="Tryp_SPc"/>
    <property type="match status" value="1"/>
</dbReference>
<dbReference type="InterPro" id="IPR009003">
    <property type="entry name" value="Peptidase_S1_PA"/>
</dbReference>
<dbReference type="eggNOG" id="KOG3627">
    <property type="taxonomic scope" value="Eukaryota"/>
</dbReference>
<protein>
    <submittedName>
        <fullName evidence="15">GH12343</fullName>
    </submittedName>
</protein>
<feature type="compositionally biased region" description="Basic and acidic residues" evidence="11">
    <location>
        <begin position="127"/>
        <end position="137"/>
    </location>
</feature>
<evidence type="ECO:0000313" key="15">
    <source>
        <dbReference type="EMBL" id="EDV99588.1"/>
    </source>
</evidence>
<dbReference type="InterPro" id="IPR043504">
    <property type="entry name" value="Peptidase_S1_PA_chymotrypsin"/>
</dbReference>
<evidence type="ECO:0000256" key="4">
    <source>
        <dbReference type="ARBA" id="ARBA00022729"/>
    </source>
</evidence>
<feature type="domain" description="Clip" evidence="14">
    <location>
        <begin position="34"/>
        <end position="83"/>
    </location>
</feature>
<dbReference type="Gene3D" id="3.90.550.50">
    <property type="match status" value="2"/>
</dbReference>
<feature type="signal peptide" evidence="12">
    <location>
        <begin position="1"/>
        <end position="28"/>
    </location>
</feature>
<comment type="subcellular location">
    <subcellularLocation>
        <location evidence="1">Secreted</location>
    </subcellularLocation>
</comment>
<feature type="compositionally biased region" description="Low complexity" evidence="11">
    <location>
        <begin position="103"/>
        <end position="123"/>
    </location>
</feature>
<dbReference type="PRINTS" id="PR00722">
    <property type="entry name" value="CHYMOTRYPSIN"/>
</dbReference>
<feature type="region of interest" description="Disordered" evidence="11">
    <location>
        <begin position="96"/>
        <end position="140"/>
    </location>
</feature>
<comment type="similarity">
    <text evidence="9">Belongs to the peptidase S1 family. CLIP subfamily.</text>
</comment>
<name>B4JJ36_DROGR</name>
<evidence type="ECO:0000313" key="16">
    <source>
        <dbReference type="Proteomes" id="UP000001070"/>
    </source>
</evidence>
<evidence type="ECO:0000256" key="9">
    <source>
        <dbReference type="ARBA" id="ARBA00024195"/>
    </source>
</evidence>
<keyword evidence="2" id="KW-0964">Secreted</keyword>
<dbReference type="SMR" id="B4JJ36"/>
<dbReference type="FunCoup" id="B4JJ36">
    <property type="interactions" value="75"/>
</dbReference>
<dbReference type="InParanoid" id="B4JJ36"/>
<dbReference type="PROSITE" id="PS51888">
    <property type="entry name" value="CLIP"/>
    <property type="match status" value="1"/>
</dbReference>
<dbReference type="PROSITE" id="PS00134">
    <property type="entry name" value="TRYPSIN_HIS"/>
    <property type="match status" value="1"/>
</dbReference>
<dbReference type="GO" id="GO:0006508">
    <property type="term" value="P:proteolysis"/>
    <property type="evidence" value="ECO:0007669"/>
    <property type="project" value="UniProtKB-KW"/>
</dbReference>
<dbReference type="CDD" id="cd00190">
    <property type="entry name" value="Tryp_SPc"/>
    <property type="match status" value="1"/>
</dbReference>
<dbReference type="HOGENOM" id="CLU_006842_0_3_1"/>
<evidence type="ECO:0000256" key="12">
    <source>
        <dbReference type="SAM" id="SignalP"/>
    </source>
</evidence>
<evidence type="ECO:0000256" key="8">
    <source>
        <dbReference type="ARBA" id="ARBA00023157"/>
    </source>
</evidence>
<evidence type="ECO:0000256" key="2">
    <source>
        <dbReference type="ARBA" id="ARBA00022525"/>
    </source>
</evidence>
<keyword evidence="3 10" id="KW-0645">Protease</keyword>
<keyword evidence="4 12" id="KW-0732">Signal</keyword>
<dbReference type="PANTHER" id="PTHR24252:SF7">
    <property type="entry name" value="HYALIN"/>
    <property type="match status" value="1"/>
</dbReference>
<dbReference type="EMBL" id="CH916370">
    <property type="protein sequence ID" value="EDV99588.1"/>
    <property type="molecule type" value="Genomic_DNA"/>
</dbReference>
<feature type="region of interest" description="Disordered" evidence="11">
    <location>
        <begin position="157"/>
        <end position="191"/>
    </location>
</feature>
<evidence type="ECO:0000256" key="5">
    <source>
        <dbReference type="ARBA" id="ARBA00022801"/>
    </source>
</evidence>
<keyword evidence="6 10" id="KW-0720">Serine protease</keyword>
<evidence type="ECO:0000259" key="13">
    <source>
        <dbReference type="PROSITE" id="PS50240"/>
    </source>
</evidence>
<dbReference type="PROSITE" id="PS00135">
    <property type="entry name" value="TRYPSIN_SER"/>
    <property type="match status" value="1"/>
</dbReference>
<dbReference type="InterPro" id="IPR033116">
    <property type="entry name" value="TRYPSIN_SER"/>
</dbReference>
<dbReference type="MEROPS" id="S01.421"/>
<dbReference type="InterPro" id="IPR018114">
    <property type="entry name" value="TRYPSIN_HIS"/>
</dbReference>
<dbReference type="Proteomes" id="UP000001070">
    <property type="component" value="Unassembled WGS sequence"/>
</dbReference>
<organism evidence="16">
    <name type="scientific">Drosophila grimshawi</name>
    <name type="common">Hawaiian fruit fly</name>
    <name type="synonym">Idiomyia grimshawi</name>
    <dbReference type="NCBI Taxonomy" id="7222"/>
    <lineage>
        <taxon>Eukaryota</taxon>
        <taxon>Metazoa</taxon>
        <taxon>Ecdysozoa</taxon>
        <taxon>Arthropoda</taxon>
        <taxon>Hexapoda</taxon>
        <taxon>Insecta</taxon>
        <taxon>Pterygota</taxon>
        <taxon>Neoptera</taxon>
        <taxon>Endopterygota</taxon>
        <taxon>Diptera</taxon>
        <taxon>Brachycera</taxon>
        <taxon>Muscomorpha</taxon>
        <taxon>Ephydroidea</taxon>
        <taxon>Drosophilidae</taxon>
        <taxon>Drosophila</taxon>
        <taxon>Hawaiian Drosophila</taxon>
    </lineage>
</organism>
<dbReference type="PANTHER" id="PTHR24252">
    <property type="entry name" value="ACROSIN-RELATED"/>
    <property type="match status" value="1"/>
</dbReference>
<dbReference type="SMART" id="SM00680">
    <property type="entry name" value="CLIP"/>
    <property type="match status" value="1"/>
</dbReference>
<dbReference type="STRING" id="7222.B4JJ36"/>
<keyword evidence="16" id="KW-1185">Reference proteome</keyword>
<evidence type="ECO:0000256" key="10">
    <source>
        <dbReference type="RuleBase" id="RU363034"/>
    </source>
</evidence>
<dbReference type="PROSITE" id="PS50240">
    <property type="entry name" value="TRYPSIN_DOM"/>
    <property type="match status" value="1"/>
</dbReference>
<feature type="domain" description="Peptidase S1" evidence="13">
    <location>
        <begin position="507"/>
        <end position="753"/>
    </location>
</feature>
<feature type="chain" id="PRO_5002812508" evidence="12">
    <location>
        <begin position="29"/>
        <end position="758"/>
    </location>
</feature>
<evidence type="ECO:0000256" key="7">
    <source>
        <dbReference type="ARBA" id="ARBA00023145"/>
    </source>
</evidence>
<keyword evidence="7" id="KW-0865">Zymogen</keyword>